<accession>A0A843XCU5</accession>
<organism evidence="1 2">
    <name type="scientific">Colocasia esculenta</name>
    <name type="common">Wild taro</name>
    <name type="synonym">Arum esculentum</name>
    <dbReference type="NCBI Taxonomy" id="4460"/>
    <lineage>
        <taxon>Eukaryota</taxon>
        <taxon>Viridiplantae</taxon>
        <taxon>Streptophyta</taxon>
        <taxon>Embryophyta</taxon>
        <taxon>Tracheophyta</taxon>
        <taxon>Spermatophyta</taxon>
        <taxon>Magnoliopsida</taxon>
        <taxon>Liliopsida</taxon>
        <taxon>Araceae</taxon>
        <taxon>Aroideae</taxon>
        <taxon>Colocasieae</taxon>
        <taxon>Colocasia</taxon>
    </lineage>
</organism>
<name>A0A843XCU5_COLES</name>
<sequence>MSFSHGCSVSLVVTPGCSFPTLWRSGMLVVRFPTRYECELQESVAAVAGCTCFKRGCSFAHAAVGFVISLCIRVGVSRRLREPACGVAFTGAGLWSAEPGCVLVGCPLLVRVCPSWMSPCCRGVCCWLCVWPCVSVRHWALCSAHSTSLLELSRCFVCRVAPLVERCDTCLWLLSAWCWLVVNSGVVLLEFFSIGSGGGE</sequence>
<dbReference type="EMBL" id="NMUH01007364">
    <property type="protein sequence ID" value="MQM17136.1"/>
    <property type="molecule type" value="Genomic_DNA"/>
</dbReference>
<feature type="non-terminal residue" evidence="1">
    <location>
        <position position="200"/>
    </location>
</feature>
<proteinExistence type="predicted"/>
<gene>
    <name evidence="1" type="ORF">Taro_050104</name>
</gene>
<evidence type="ECO:0000313" key="2">
    <source>
        <dbReference type="Proteomes" id="UP000652761"/>
    </source>
</evidence>
<keyword evidence="2" id="KW-1185">Reference proteome</keyword>
<evidence type="ECO:0000313" key="1">
    <source>
        <dbReference type="EMBL" id="MQM17136.1"/>
    </source>
</evidence>
<reference evidence="1" key="1">
    <citation type="submission" date="2017-07" db="EMBL/GenBank/DDBJ databases">
        <title>Taro Niue Genome Assembly and Annotation.</title>
        <authorList>
            <person name="Atibalentja N."/>
            <person name="Keating K."/>
            <person name="Fields C.J."/>
        </authorList>
    </citation>
    <scope>NUCLEOTIDE SEQUENCE</scope>
    <source>
        <strain evidence="1">Niue_2</strain>
        <tissue evidence="1">Leaf</tissue>
    </source>
</reference>
<dbReference type="AlphaFoldDB" id="A0A843XCU5"/>
<protein>
    <submittedName>
        <fullName evidence="1">Uncharacterized protein</fullName>
    </submittedName>
</protein>
<comment type="caution">
    <text evidence="1">The sequence shown here is derived from an EMBL/GenBank/DDBJ whole genome shotgun (WGS) entry which is preliminary data.</text>
</comment>
<dbReference type="Proteomes" id="UP000652761">
    <property type="component" value="Unassembled WGS sequence"/>
</dbReference>